<dbReference type="GO" id="GO:0005737">
    <property type="term" value="C:cytoplasm"/>
    <property type="evidence" value="ECO:0007669"/>
    <property type="project" value="TreeGrafter"/>
</dbReference>
<dbReference type="Proteomes" id="UP000811619">
    <property type="component" value="Unassembled WGS sequence"/>
</dbReference>
<accession>A0A8K0J2G5</accession>
<dbReference type="PANTHER" id="PTHR43668">
    <property type="entry name" value="ALLANTOINASE"/>
    <property type="match status" value="1"/>
</dbReference>
<dbReference type="Gene3D" id="3.20.20.140">
    <property type="entry name" value="Metal-dependent hydrolases"/>
    <property type="match status" value="1"/>
</dbReference>
<dbReference type="InterPro" id="IPR013108">
    <property type="entry name" value="Amidohydro_3"/>
</dbReference>
<dbReference type="OrthoDB" id="10258955at2759"/>
<evidence type="ECO:0000313" key="3">
    <source>
        <dbReference type="Proteomes" id="UP000811619"/>
    </source>
</evidence>
<reference evidence="2" key="1">
    <citation type="journal article" date="2020" name="bioRxiv">
        <title>Whole genome comparisons of ergot fungi reveals the divergence and evolution of species within the genus Claviceps are the result of varying mechanisms driving genome evolution and host range expansion.</title>
        <authorList>
            <person name="Wyka S.A."/>
            <person name="Mondo S.J."/>
            <person name="Liu M."/>
            <person name="Dettman J."/>
            <person name="Nalam V."/>
            <person name="Broders K.D."/>
        </authorList>
    </citation>
    <scope>NUCLEOTIDE SEQUENCE</scope>
    <source>
        <strain evidence="2">CCC 489</strain>
    </source>
</reference>
<dbReference type="SUPFAM" id="SSF51338">
    <property type="entry name" value="Composite domain of metallo-dependent hydrolases"/>
    <property type="match status" value="1"/>
</dbReference>
<organism evidence="2 3">
    <name type="scientific">Claviceps africana</name>
    <dbReference type="NCBI Taxonomy" id="83212"/>
    <lineage>
        <taxon>Eukaryota</taxon>
        <taxon>Fungi</taxon>
        <taxon>Dikarya</taxon>
        <taxon>Ascomycota</taxon>
        <taxon>Pezizomycotina</taxon>
        <taxon>Sordariomycetes</taxon>
        <taxon>Hypocreomycetidae</taxon>
        <taxon>Hypocreales</taxon>
        <taxon>Clavicipitaceae</taxon>
        <taxon>Claviceps</taxon>
    </lineage>
</organism>
<dbReference type="GO" id="GO:0004038">
    <property type="term" value="F:allantoinase activity"/>
    <property type="evidence" value="ECO:0007669"/>
    <property type="project" value="TreeGrafter"/>
</dbReference>
<protein>
    <recommendedName>
        <fullName evidence="1">Amidohydrolase 3 domain-containing protein</fullName>
    </recommendedName>
</protein>
<dbReference type="InterPro" id="IPR050138">
    <property type="entry name" value="DHOase/Allantoinase_Hydrolase"/>
</dbReference>
<feature type="domain" description="Amidohydrolase 3" evidence="1">
    <location>
        <begin position="125"/>
        <end position="201"/>
    </location>
</feature>
<dbReference type="EMBL" id="SRPY01000640">
    <property type="protein sequence ID" value="KAG5919946.1"/>
    <property type="molecule type" value="Genomic_DNA"/>
</dbReference>
<dbReference type="InterPro" id="IPR032466">
    <property type="entry name" value="Metal_Hydrolase"/>
</dbReference>
<evidence type="ECO:0000259" key="1">
    <source>
        <dbReference type="Pfam" id="PF07969"/>
    </source>
</evidence>
<dbReference type="InterPro" id="IPR011059">
    <property type="entry name" value="Metal-dep_hydrolase_composite"/>
</dbReference>
<dbReference type="Pfam" id="PF07969">
    <property type="entry name" value="Amidohydro_3"/>
    <property type="match status" value="1"/>
</dbReference>
<evidence type="ECO:0000313" key="2">
    <source>
        <dbReference type="EMBL" id="KAG5919946.1"/>
    </source>
</evidence>
<comment type="caution">
    <text evidence="2">The sequence shown here is derived from an EMBL/GenBank/DDBJ whole genome shotgun (WGS) entry which is preliminary data.</text>
</comment>
<dbReference type="PANTHER" id="PTHR43668:SF2">
    <property type="entry name" value="ALLANTOINASE"/>
    <property type="match status" value="1"/>
</dbReference>
<dbReference type="AlphaFoldDB" id="A0A8K0J2G5"/>
<proteinExistence type="predicted"/>
<dbReference type="SUPFAM" id="SSF51556">
    <property type="entry name" value="Metallo-dependent hydrolases"/>
    <property type="match status" value="1"/>
</dbReference>
<feature type="non-terminal residue" evidence="2">
    <location>
        <position position="1"/>
    </location>
</feature>
<keyword evidence="3" id="KW-1185">Reference proteome</keyword>
<dbReference type="GO" id="GO:0006145">
    <property type="term" value="P:purine nucleobase catabolic process"/>
    <property type="evidence" value="ECO:0007669"/>
    <property type="project" value="TreeGrafter"/>
</dbReference>
<sequence length="228" mass="24871">CIPLLREARARGVPITAETCFHYLGLSAEDIPAGDTRHKCCPPIRDARNRDALWDELLAPDSCIRTVVSDHSPCTPELKLLPPRLDPSPPPEPDPAAGNFLSAWGGISSLGLGLPIMHSSARRPPITHMVRLCCQTPAEQIGLSHRKGALAPDMDADICVFDDTARWTLSRADMRWRNACSPWEGHVLSGRVRETWLRGRKIFDLGAPDGGFDALGPTGEAITETRTA</sequence>
<gene>
    <name evidence="2" type="ORF">E4U42_006372</name>
</gene>
<name>A0A8K0J2G5_9HYPO</name>